<dbReference type="AlphaFoldDB" id="A0A9X6XVP3"/>
<accession>A0A9X6XVP3</accession>
<proteinExistence type="predicted"/>
<dbReference type="Pfam" id="PF12957">
    <property type="entry name" value="DUF3846"/>
    <property type="match status" value="1"/>
</dbReference>
<evidence type="ECO:0000259" key="1">
    <source>
        <dbReference type="Pfam" id="PF12957"/>
    </source>
</evidence>
<comment type="caution">
    <text evidence="2">The sequence shown here is derived from an EMBL/GenBank/DDBJ whole genome shotgun (WGS) entry which is preliminary data.</text>
</comment>
<dbReference type="Proteomes" id="UP000219922">
    <property type="component" value="Unassembled WGS sequence"/>
</dbReference>
<organism evidence="2 3">
    <name type="scientific">Bacillus cereus</name>
    <dbReference type="NCBI Taxonomy" id="1396"/>
    <lineage>
        <taxon>Bacteria</taxon>
        <taxon>Bacillati</taxon>
        <taxon>Bacillota</taxon>
        <taxon>Bacilli</taxon>
        <taxon>Bacillales</taxon>
        <taxon>Bacillaceae</taxon>
        <taxon>Bacillus</taxon>
        <taxon>Bacillus cereus group</taxon>
    </lineage>
</organism>
<evidence type="ECO:0000313" key="2">
    <source>
        <dbReference type="EMBL" id="PDZ94878.1"/>
    </source>
</evidence>
<reference evidence="2 3" key="1">
    <citation type="submission" date="2017-09" db="EMBL/GenBank/DDBJ databases">
        <title>Large-scale bioinformatics analysis of Bacillus genomes uncovers conserved roles of natural products in bacterial physiology.</title>
        <authorList>
            <consortium name="Agbiome Team Llc"/>
            <person name="Bleich R.M."/>
            <person name="Grubbs K.J."/>
            <person name="Santa Maria K.C."/>
            <person name="Allen S.E."/>
            <person name="Farag S."/>
            <person name="Shank E.A."/>
            <person name="Bowers A."/>
        </authorList>
    </citation>
    <scope>NUCLEOTIDE SEQUENCE [LARGE SCALE GENOMIC DNA]</scope>
    <source>
        <strain evidence="2 3">AFS092789</strain>
    </source>
</reference>
<name>A0A9X6XVP3_BACCE</name>
<gene>
    <name evidence="2" type="ORF">CON36_31425</name>
</gene>
<sequence length="123" mass="14284">MKVVVFEPQKQPYVAQIEESLNGYKQTVGEELSFHPIQMDDGTVFQLIANDQAVLHNLPKNRRLYRGDTEYDMVRGTFIIVQLNEIGDESISMDEQYIEFIISNDFEWATEDDIDPIISSFNF</sequence>
<evidence type="ECO:0000313" key="3">
    <source>
        <dbReference type="Proteomes" id="UP000219922"/>
    </source>
</evidence>
<dbReference type="InterPro" id="IPR024559">
    <property type="entry name" value="DUF3846"/>
</dbReference>
<feature type="domain" description="DUF3846" evidence="1">
    <location>
        <begin position="1"/>
        <end position="99"/>
    </location>
</feature>
<dbReference type="EMBL" id="NVMX01000096">
    <property type="protein sequence ID" value="PDZ94878.1"/>
    <property type="molecule type" value="Genomic_DNA"/>
</dbReference>
<protein>
    <recommendedName>
        <fullName evidence="1">DUF3846 domain-containing protein</fullName>
    </recommendedName>
</protein>
<dbReference type="RefSeq" id="WP_098006488.1">
    <property type="nucleotide sequence ID" value="NZ_NVMX01000096.1"/>
</dbReference>